<dbReference type="EMBL" id="SNRW01010397">
    <property type="protein sequence ID" value="KAA6376624.1"/>
    <property type="molecule type" value="Genomic_DNA"/>
</dbReference>
<protein>
    <recommendedName>
        <fullName evidence="3">DUF659 domain-containing protein</fullName>
    </recommendedName>
</protein>
<dbReference type="SUPFAM" id="SSF53098">
    <property type="entry name" value="Ribonuclease H-like"/>
    <property type="match status" value="1"/>
</dbReference>
<evidence type="ECO:0000313" key="2">
    <source>
        <dbReference type="Proteomes" id="UP000324800"/>
    </source>
</evidence>
<reference evidence="1 2" key="1">
    <citation type="submission" date="2019-03" db="EMBL/GenBank/DDBJ databases">
        <title>Single cell metagenomics reveals metabolic interactions within the superorganism composed of flagellate Streblomastix strix and complex community of Bacteroidetes bacteria on its surface.</title>
        <authorList>
            <person name="Treitli S.C."/>
            <person name="Kolisko M."/>
            <person name="Husnik F."/>
            <person name="Keeling P."/>
            <person name="Hampl V."/>
        </authorList>
    </citation>
    <scope>NUCLEOTIDE SEQUENCE [LARGE SCALE GENOMIC DNA]</scope>
    <source>
        <strain evidence="1">ST1C</strain>
    </source>
</reference>
<organism evidence="1 2">
    <name type="scientific">Streblomastix strix</name>
    <dbReference type="NCBI Taxonomy" id="222440"/>
    <lineage>
        <taxon>Eukaryota</taxon>
        <taxon>Metamonada</taxon>
        <taxon>Preaxostyla</taxon>
        <taxon>Oxymonadida</taxon>
        <taxon>Streblomastigidae</taxon>
        <taxon>Streblomastix</taxon>
    </lineage>
</organism>
<comment type="caution">
    <text evidence="1">The sequence shown here is derived from an EMBL/GenBank/DDBJ whole genome shotgun (WGS) entry which is preliminary data.</text>
</comment>
<evidence type="ECO:0000313" key="1">
    <source>
        <dbReference type="EMBL" id="KAA6376624.1"/>
    </source>
</evidence>
<sequence>MTKPILRCQQHPFHKDIYICNDYKDIIGNYHVMLHQYCNKEGSKILNGNKQQVLCIEEFEGHRCTAEEIYAGKMDFQHDCVKQDQPGIEKAIIVGQQLQKQSKTYLIRKRILKRLTRIVAICGLSYSKIRSDPIRSLMIKLVNIGLENLGKKAEDLIPIFSRQECSKEMRIEGPLIKLKILKSFFDQYTSPTLDVGTSGGRRILDIFLAQPESNQDSKLLQLREVQIMNKEAYTEIGAELFKLFVSNHIIGGFFVTDAIRHQVEALTPTNQDSYVHKIGIVSVALMLHSPCMDHVLNLIIKHSCDENIDLNQQQLRLKNFSVKLRKPQIAQQIKAKCPAFIKTRWVIFGIISQWISKKGQIIIRHYPKYLNQVNDSVKL</sequence>
<dbReference type="AlphaFoldDB" id="A0A5J4V297"/>
<accession>A0A5J4V297</accession>
<gene>
    <name evidence="1" type="ORF">EZS28_027850</name>
</gene>
<dbReference type="Proteomes" id="UP000324800">
    <property type="component" value="Unassembled WGS sequence"/>
</dbReference>
<name>A0A5J4V297_9EUKA</name>
<evidence type="ECO:0008006" key="3">
    <source>
        <dbReference type="Google" id="ProtNLM"/>
    </source>
</evidence>
<dbReference type="InterPro" id="IPR012337">
    <property type="entry name" value="RNaseH-like_sf"/>
</dbReference>
<proteinExistence type="predicted"/>